<organism evidence="9 10">
    <name type="scientific">Sphingobacterium multivorum</name>
    <dbReference type="NCBI Taxonomy" id="28454"/>
    <lineage>
        <taxon>Bacteria</taxon>
        <taxon>Pseudomonadati</taxon>
        <taxon>Bacteroidota</taxon>
        <taxon>Sphingobacteriia</taxon>
        <taxon>Sphingobacteriales</taxon>
        <taxon>Sphingobacteriaceae</taxon>
        <taxon>Sphingobacterium</taxon>
    </lineage>
</organism>
<keyword evidence="5 7" id="KW-0472">Membrane</keyword>
<dbReference type="PANTHER" id="PTHR30069">
    <property type="entry name" value="TONB-DEPENDENT OUTER MEMBRANE RECEPTOR"/>
    <property type="match status" value="1"/>
</dbReference>
<protein>
    <submittedName>
        <fullName evidence="9">TonB-dependent receptor plug domain-containing protein</fullName>
    </submittedName>
</protein>
<dbReference type="InterPro" id="IPR037066">
    <property type="entry name" value="Plug_dom_sf"/>
</dbReference>
<keyword evidence="9" id="KW-0675">Receptor</keyword>
<accession>A0ABX7CZZ7</accession>
<evidence type="ECO:0000256" key="1">
    <source>
        <dbReference type="ARBA" id="ARBA00004571"/>
    </source>
</evidence>
<sequence>MYTPLVAQSCQFAVRGCYFWDGNFFNIMNKRQITFFIGLLAATHSYAQQHVIQGTVKDKDSKQQLEEVNIRYQRGIKHSHTASNGTFSVQPGTFPDTLLLSRIGYLDQMYILKEAKSPIEIEMQKNEVQLSQIQVDAFNSSKTLSKVDLSKIPVNSAQDLLRKVPGLFIAQHAGGGKAEQIFLRGFDNDHGTDIAITADGIPVNMVSHAHGQGYADLHFIIPETVKDIDFGKGAYYADKGDLNTSGYVNFTTLDHLDHNLFKVEGGSFDSWRMVAMLNLVNKHEQNKYAYAAGEFNYSNGPFDIKQNFSRVNLFAKYNQWIDEKHYINFQGAIFSSGWNASGQIPERAVRQGLISRWGSIDSTEGGNTSRMNLAMQYRALISDQESWESNVYLSRYKFQLFSDFTFFLKDPIHGDEIEQVDDRYLYGIENKYNRQFQFDHSQLSWTSGFGLRVDDIKDLQLNHVYQRDELLDRLSHISGVEMNLHAYSNLDWRIGKWTINPAIRVDHLIFNLHDKLKSDPAGQEAFATRISPKLNFGYTFNHRAQLYLKTGMGFHSNDIRVVMEQHGKDIMPISYGADLGLIWKPIDNLFIQPALWGLYLQQEFVYVGDEAVVEPSGKTKRLGADLSLRYQATPWLYFDGDINYAYARAIDEPKGENYIPLVPSLTSTGGVSVKLPLGISANLRYRYMNTKPAIEDNSVRAKGYFVNDLLLNYGLGKWNFLVQIQNLFDTKWNEAQFETETRLRNEQQPVSELHFTPGTPFMLKAGLSYKF</sequence>
<dbReference type="InterPro" id="IPR039426">
    <property type="entry name" value="TonB-dep_rcpt-like"/>
</dbReference>
<reference evidence="9 10" key="1">
    <citation type="submission" date="2021-01" db="EMBL/GenBank/DDBJ databases">
        <title>FDA dAtabase for Regulatory Grade micrObial Sequences (FDA-ARGOS): Supporting development and validation of Infectious Disease Dx tests.</title>
        <authorList>
            <person name="Sproer C."/>
            <person name="Gronow S."/>
            <person name="Severitt S."/>
            <person name="Schroder I."/>
            <person name="Tallon L."/>
            <person name="Sadzewicz L."/>
            <person name="Zhao X."/>
            <person name="Boylan J."/>
            <person name="Ott S."/>
            <person name="Bowen H."/>
            <person name="Vavikolanu K."/>
            <person name="Mehta A."/>
            <person name="Aluvathingal J."/>
            <person name="Nadendla S."/>
            <person name="Lowell S."/>
            <person name="Myers T."/>
            <person name="Yan Y."/>
            <person name="Sichtig H."/>
        </authorList>
    </citation>
    <scope>NUCLEOTIDE SEQUENCE [LARGE SCALE GENOMIC DNA]</scope>
    <source>
        <strain evidence="9 10">FDAARGOS_1141</strain>
    </source>
</reference>
<name>A0ABX7CZZ7_SPHMU</name>
<evidence type="ECO:0000313" key="9">
    <source>
        <dbReference type="EMBL" id="QQT55942.1"/>
    </source>
</evidence>
<comment type="subcellular location">
    <subcellularLocation>
        <location evidence="1 7">Cell outer membrane</location>
        <topology evidence="1 7">Multi-pass membrane protein</topology>
    </subcellularLocation>
</comment>
<dbReference type="EMBL" id="CP068224">
    <property type="protein sequence ID" value="QQT55942.1"/>
    <property type="molecule type" value="Genomic_DNA"/>
</dbReference>
<keyword evidence="3 7" id="KW-1134">Transmembrane beta strand</keyword>
<proteinExistence type="inferred from homology"/>
<keyword evidence="2 7" id="KW-0813">Transport</keyword>
<keyword evidence="6 7" id="KW-0998">Cell outer membrane</keyword>
<dbReference type="Pfam" id="PF07715">
    <property type="entry name" value="Plug"/>
    <property type="match status" value="1"/>
</dbReference>
<dbReference type="Pfam" id="PF13715">
    <property type="entry name" value="CarbopepD_reg_2"/>
    <property type="match status" value="1"/>
</dbReference>
<dbReference type="SUPFAM" id="SSF49464">
    <property type="entry name" value="Carboxypeptidase regulatory domain-like"/>
    <property type="match status" value="1"/>
</dbReference>
<evidence type="ECO:0000256" key="3">
    <source>
        <dbReference type="ARBA" id="ARBA00022452"/>
    </source>
</evidence>
<dbReference type="Gene3D" id="2.40.170.20">
    <property type="entry name" value="TonB-dependent receptor, beta-barrel domain"/>
    <property type="match status" value="1"/>
</dbReference>
<gene>
    <name evidence="9" type="ORF">I6I98_12055</name>
</gene>
<comment type="similarity">
    <text evidence="7">Belongs to the TonB-dependent receptor family.</text>
</comment>
<evidence type="ECO:0000256" key="5">
    <source>
        <dbReference type="ARBA" id="ARBA00023136"/>
    </source>
</evidence>
<evidence type="ECO:0000256" key="6">
    <source>
        <dbReference type="ARBA" id="ARBA00023237"/>
    </source>
</evidence>
<dbReference type="Gene3D" id="2.170.130.10">
    <property type="entry name" value="TonB-dependent receptor, plug domain"/>
    <property type="match status" value="1"/>
</dbReference>
<dbReference type="PANTHER" id="PTHR30069:SF36">
    <property type="entry name" value="BLL6948 PROTEIN"/>
    <property type="match status" value="1"/>
</dbReference>
<dbReference type="InterPro" id="IPR036942">
    <property type="entry name" value="Beta-barrel_TonB_sf"/>
</dbReference>
<dbReference type="InterPro" id="IPR012910">
    <property type="entry name" value="Plug_dom"/>
</dbReference>
<dbReference type="PROSITE" id="PS52016">
    <property type="entry name" value="TONB_DEPENDENT_REC_3"/>
    <property type="match status" value="1"/>
</dbReference>
<keyword evidence="4 7" id="KW-0812">Transmembrane</keyword>
<dbReference type="Proteomes" id="UP000595498">
    <property type="component" value="Chromosome"/>
</dbReference>
<evidence type="ECO:0000256" key="4">
    <source>
        <dbReference type="ARBA" id="ARBA00022692"/>
    </source>
</evidence>
<evidence type="ECO:0000313" key="10">
    <source>
        <dbReference type="Proteomes" id="UP000595498"/>
    </source>
</evidence>
<dbReference type="InterPro" id="IPR008969">
    <property type="entry name" value="CarboxyPept-like_regulatory"/>
</dbReference>
<evidence type="ECO:0000256" key="7">
    <source>
        <dbReference type="PROSITE-ProRule" id="PRU01360"/>
    </source>
</evidence>
<evidence type="ECO:0000256" key="2">
    <source>
        <dbReference type="ARBA" id="ARBA00022448"/>
    </source>
</evidence>
<dbReference type="SUPFAM" id="SSF56935">
    <property type="entry name" value="Porins"/>
    <property type="match status" value="1"/>
</dbReference>
<keyword evidence="10" id="KW-1185">Reference proteome</keyword>
<feature type="domain" description="TonB-dependent receptor plug" evidence="8">
    <location>
        <begin position="139"/>
        <end position="246"/>
    </location>
</feature>
<evidence type="ECO:0000259" key="8">
    <source>
        <dbReference type="Pfam" id="PF07715"/>
    </source>
</evidence>